<protein>
    <submittedName>
        <fullName evidence="2">Hypothetical_protein</fullName>
    </submittedName>
</protein>
<evidence type="ECO:0000313" key="3">
    <source>
        <dbReference type="Proteomes" id="UP001642409"/>
    </source>
</evidence>
<dbReference type="EMBL" id="CAXDID020000148">
    <property type="protein sequence ID" value="CAL6041167.1"/>
    <property type="molecule type" value="Genomic_DNA"/>
</dbReference>
<reference evidence="1" key="1">
    <citation type="submission" date="2023-06" db="EMBL/GenBank/DDBJ databases">
        <authorList>
            <person name="Kurt Z."/>
        </authorList>
    </citation>
    <scope>NUCLEOTIDE SEQUENCE</scope>
</reference>
<evidence type="ECO:0000313" key="2">
    <source>
        <dbReference type="EMBL" id="CAL6041167.1"/>
    </source>
</evidence>
<comment type="caution">
    <text evidence="1">The sequence shown here is derived from an EMBL/GenBank/DDBJ whole genome shotgun (WGS) entry which is preliminary data.</text>
</comment>
<dbReference type="AlphaFoldDB" id="A0AA86QSY8"/>
<accession>A0AA86QSY8</accession>
<sequence length="113" mass="13624">MLSLKYSSILPHPISYINQQRGFKLMYDRNFINDVTKQNTADYDFLMTNPSPYRQRRKQLQITPDNEQKIEICYKNKKSYSDSEEIEYLKPIQNFSFQRERKTVLFPSPECLK</sequence>
<keyword evidence="3" id="KW-1185">Reference proteome</keyword>
<reference evidence="2 3" key="2">
    <citation type="submission" date="2024-07" db="EMBL/GenBank/DDBJ databases">
        <authorList>
            <person name="Akdeniz Z."/>
        </authorList>
    </citation>
    <scope>NUCLEOTIDE SEQUENCE [LARGE SCALE GENOMIC DNA]</scope>
</reference>
<dbReference type="Proteomes" id="UP001642409">
    <property type="component" value="Unassembled WGS sequence"/>
</dbReference>
<gene>
    <name evidence="2" type="ORF">HINF_LOCUS38820</name>
    <name evidence="1" type="ORF">HINF_LOCUS53121</name>
</gene>
<name>A0AA86QSY8_9EUKA</name>
<organism evidence="1">
    <name type="scientific">Hexamita inflata</name>
    <dbReference type="NCBI Taxonomy" id="28002"/>
    <lineage>
        <taxon>Eukaryota</taxon>
        <taxon>Metamonada</taxon>
        <taxon>Diplomonadida</taxon>
        <taxon>Hexamitidae</taxon>
        <taxon>Hexamitinae</taxon>
        <taxon>Hexamita</taxon>
    </lineage>
</organism>
<dbReference type="EMBL" id="CATOUU010000990">
    <property type="protein sequence ID" value="CAI9965476.1"/>
    <property type="molecule type" value="Genomic_DNA"/>
</dbReference>
<evidence type="ECO:0000313" key="1">
    <source>
        <dbReference type="EMBL" id="CAI9965476.1"/>
    </source>
</evidence>
<proteinExistence type="predicted"/>